<proteinExistence type="predicted"/>
<evidence type="ECO:0000313" key="2">
    <source>
        <dbReference type="Proteomes" id="UP000494206"/>
    </source>
</evidence>
<reference evidence="1 2" key="1">
    <citation type="submission" date="2020-04" db="EMBL/GenBank/DDBJ databases">
        <authorList>
            <person name="Laetsch R D."/>
            <person name="Stevens L."/>
            <person name="Kumar S."/>
            <person name="Blaxter L. M."/>
        </authorList>
    </citation>
    <scope>NUCLEOTIDE SEQUENCE [LARGE SCALE GENOMIC DNA]</scope>
</reference>
<organism evidence="1 2">
    <name type="scientific">Caenorhabditis bovis</name>
    <dbReference type="NCBI Taxonomy" id="2654633"/>
    <lineage>
        <taxon>Eukaryota</taxon>
        <taxon>Metazoa</taxon>
        <taxon>Ecdysozoa</taxon>
        <taxon>Nematoda</taxon>
        <taxon>Chromadorea</taxon>
        <taxon>Rhabditida</taxon>
        <taxon>Rhabditina</taxon>
        <taxon>Rhabditomorpha</taxon>
        <taxon>Rhabditoidea</taxon>
        <taxon>Rhabditidae</taxon>
        <taxon>Peloderinae</taxon>
        <taxon>Caenorhabditis</taxon>
    </lineage>
</organism>
<comment type="caution">
    <text evidence="1">The sequence shown here is derived from an EMBL/GenBank/DDBJ whole genome shotgun (WGS) entry which is preliminary data.</text>
</comment>
<sequence length="442" mass="49581">MLTLGDPKAPRKKFTFNVGAVSLPDVPMVLAGTYDLELMDASVELPSLAALYPQSSFDSFNLIVQPIEYCMAVYLCPIERNINSPNESRVHIHQEACQTDGAVKIYPWEHKILVHDGKGFQSFVYLDPITTFIQHRDSEQAYVLNLKKGDVDTYAQFYAAKPIEVLVNYTNMDLLLLTNGRDCHASIQSSNGQNAFYQIFGPQTLDPQSHKKLPAVIFNGKTLIPTLYDPLRDDITKTFDLFPKLATMKIKYLDTEKCTSGGFREQPPFLTNKRSGTSQDVLVETIKSTTDTFTSFAIEARECAWARVWIGKKGDKMTNYKPVGEDFLDISYESSFIIPFHTDEAEITNLAPDMMSRIIVKVHTASPKSLVEIGVGGSGRSSLFTYYTANKKLHLSEFSVHLIRAPRCDAQIVSTTQNALAYRKKAASNRLNLAKCSYFVEN</sequence>
<name>A0A8S1EDN5_9PELO</name>
<dbReference type="AlphaFoldDB" id="A0A8S1EDN5"/>
<dbReference type="EMBL" id="CADEPM010000003">
    <property type="protein sequence ID" value="CAB3401779.1"/>
    <property type="molecule type" value="Genomic_DNA"/>
</dbReference>
<dbReference type="Proteomes" id="UP000494206">
    <property type="component" value="Unassembled WGS sequence"/>
</dbReference>
<protein>
    <submittedName>
        <fullName evidence="1">Uncharacterized protein</fullName>
    </submittedName>
</protein>
<keyword evidence="2" id="KW-1185">Reference proteome</keyword>
<accession>A0A8S1EDN5</accession>
<dbReference type="OrthoDB" id="5798783at2759"/>
<gene>
    <name evidence="1" type="ORF">CBOVIS_LOCUS4475</name>
</gene>
<evidence type="ECO:0000313" key="1">
    <source>
        <dbReference type="EMBL" id="CAB3401779.1"/>
    </source>
</evidence>